<evidence type="ECO:0000256" key="1">
    <source>
        <dbReference type="SAM" id="MobiDB-lite"/>
    </source>
</evidence>
<evidence type="ECO:0008006" key="4">
    <source>
        <dbReference type="Google" id="ProtNLM"/>
    </source>
</evidence>
<dbReference type="AlphaFoldDB" id="A0AAN8FHK3"/>
<comment type="caution">
    <text evidence="2">The sequence shown here is derived from an EMBL/GenBank/DDBJ whole genome shotgun (WGS) entry which is preliminary data.</text>
</comment>
<evidence type="ECO:0000313" key="3">
    <source>
        <dbReference type="Proteomes" id="UP001331761"/>
    </source>
</evidence>
<accession>A0AAN8FHK3</accession>
<dbReference type="EMBL" id="WIXE01008984">
    <property type="protein sequence ID" value="KAK5978821.1"/>
    <property type="molecule type" value="Genomic_DNA"/>
</dbReference>
<dbReference type="InterPro" id="IPR052664">
    <property type="entry name" value="BTB-MATH_domain_protein"/>
</dbReference>
<organism evidence="2 3">
    <name type="scientific">Trichostrongylus colubriformis</name>
    <name type="common">Black scour worm</name>
    <dbReference type="NCBI Taxonomy" id="6319"/>
    <lineage>
        <taxon>Eukaryota</taxon>
        <taxon>Metazoa</taxon>
        <taxon>Ecdysozoa</taxon>
        <taxon>Nematoda</taxon>
        <taxon>Chromadorea</taxon>
        <taxon>Rhabditida</taxon>
        <taxon>Rhabditina</taxon>
        <taxon>Rhabditomorpha</taxon>
        <taxon>Strongyloidea</taxon>
        <taxon>Trichostrongylidae</taxon>
        <taxon>Trichostrongylus</taxon>
    </lineage>
</organism>
<keyword evidence="3" id="KW-1185">Reference proteome</keyword>
<feature type="region of interest" description="Disordered" evidence="1">
    <location>
        <begin position="416"/>
        <end position="442"/>
    </location>
</feature>
<feature type="compositionally biased region" description="Low complexity" evidence="1">
    <location>
        <begin position="416"/>
        <end position="428"/>
    </location>
</feature>
<name>A0AAN8FHK3_TRICO</name>
<sequence length="612" mass="69482">MASTVHSILELIVLPNGERSTAKMTSCGMEWEAEATLHESTLEIVVCCNRGVESNVWSCEAHIGVALFSKENGPISVRKERVRNALVKFHSRSYKHLFVIHRSEVTSLGQNLEISFEIRHVVGYRSQLIVTDFFEPSPLSDACISFHNTPRKVYVSSQYLAIYSSYFAKRFMKTAKHSSTSFADHTPNEDEMSDFDVMSLRSDMTATALRTDEPNMWQQLNDTHLQSAEKTLPSLISTSHQFGVDHIFWRCEDYLLSEQGLSEFDLLKRLEYATTYKMAALQSDCLKRLSTANSVRELLEDPKMENAFSEVRSILLETLLQRLKTDLVHTKDSRTVVQTSNLNKRVDDPPGVVKPVDIPEVLEAARRVSVSKAEQGKRESYENLTALRERLNKEMALRKNYELSLKCTRDFIRQTNSATTSQSSNTATLIPSEPKAQSQPSEPNYALKAVPSIPPHASPMNRDFLQKLVFDTFDASKLEKLKNIAIESGSDGKQMFSMHEVFSDIVLEPYTTMKCVTYSFVCHFYSKLYKEKMIPLLTAHSPPKLDAFPQMLVEGIASAIICGYNFQEQLHKDAFMIHELKVKIEKQLHADFDVLRLAIFASAFFSCFALLI</sequence>
<dbReference type="PANTHER" id="PTHR22743">
    <property type="entry name" value="MEPRIN/TRAF-LIKE MATH FAMILY-C.ELEGANS"/>
    <property type="match status" value="1"/>
</dbReference>
<evidence type="ECO:0000313" key="2">
    <source>
        <dbReference type="EMBL" id="KAK5978821.1"/>
    </source>
</evidence>
<protein>
    <recommendedName>
        <fullName evidence="4">BTB domain-containing protein</fullName>
    </recommendedName>
</protein>
<reference evidence="2 3" key="1">
    <citation type="submission" date="2019-10" db="EMBL/GenBank/DDBJ databases">
        <title>Assembly and Annotation for the nematode Trichostrongylus colubriformis.</title>
        <authorList>
            <person name="Martin J."/>
        </authorList>
    </citation>
    <scope>NUCLEOTIDE SEQUENCE [LARGE SCALE GENOMIC DNA]</scope>
    <source>
        <strain evidence="2">G859</strain>
        <tissue evidence="2">Whole worm</tissue>
    </source>
</reference>
<proteinExistence type="predicted"/>
<gene>
    <name evidence="2" type="ORF">GCK32_004219</name>
</gene>
<dbReference type="Proteomes" id="UP001331761">
    <property type="component" value="Unassembled WGS sequence"/>
</dbReference>
<dbReference type="Gene3D" id="3.30.710.10">
    <property type="entry name" value="Potassium Channel Kv1.1, Chain A"/>
    <property type="match status" value="1"/>
</dbReference>
<dbReference type="PANTHER" id="PTHR22743:SF171">
    <property type="entry name" value="BTB DOMAIN-CONTAINING PROTEIN"/>
    <property type="match status" value="1"/>
</dbReference>
<dbReference type="InterPro" id="IPR011333">
    <property type="entry name" value="SKP1/BTB/POZ_sf"/>
</dbReference>